<dbReference type="KEGG" id="plia:E4191_17080"/>
<feature type="domain" description="HTH tetR-type" evidence="5">
    <location>
        <begin position="16"/>
        <end position="73"/>
    </location>
</feature>
<dbReference type="RefSeq" id="WP_139615686.1">
    <property type="nucleotide sequence ID" value="NZ_CP040760.1"/>
</dbReference>
<evidence type="ECO:0000256" key="3">
    <source>
        <dbReference type="ARBA" id="ARBA00023163"/>
    </source>
</evidence>
<protein>
    <submittedName>
        <fullName evidence="6">TetR/AcrR family transcriptional regulator</fullName>
    </submittedName>
</protein>
<feature type="DNA-binding region" description="H-T-H motif" evidence="4">
    <location>
        <begin position="36"/>
        <end position="55"/>
    </location>
</feature>
<dbReference type="GO" id="GO:0000976">
    <property type="term" value="F:transcription cis-regulatory region binding"/>
    <property type="evidence" value="ECO:0007669"/>
    <property type="project" value="TreeGrafter"/>
</dbReference>
<dbReference type="Proteomes" id="UP000296374">
    <property type="component" value="Plasmid unnamed6"/>
</dbReference>
<dbReference type="PANTHER" id="PTHR30055">
    <property type="entry name" value="HTH-TYPE TRANSCRIPTIONAL REGULATOR RUTR"/>
    <property type="match status" value="1"/>
</dbReference>
<dbReference type="GO" id="GO:0003700">
    <property type="term" value="F:DNA-binding transcription factor activity"/>
    <property type="evidence" value="ECO:0007669"/>
    <property type="project" value="TreeGrafter"/>
</dbReference>
<dbReference type="SUPFAM" id="SSF48498">
    <property type="entry name" value="Tetracyclin repressor-like, C-terminal domain"/>
    <property type="match status" value="1"/>
</dbReference>
<dbReference type="Pfam" id="PF21597">
    <property type="entry name" value="TetR_C_43"/>
    <property type="match status" value="1"/>
</dbReference>
<evidence type="ECO:0000313" key="6">
    <source>
        <dbReference type="EMBL" id="QDA35870.1"/>
    </source>
</evidence>
<dbReference type="InterPro" id="IPR001647">
    <property type="entry name" value="HTH_TetR"/>
</dbReference>
<geneLocation type="plasmid" evidence="6 7">
    <name>unnamed6</name>
</geneLocation>
<dbReference type="InterPro" id="IPR009057">
    <property type="entry name" value="Homeodomain-like_sf"/>
</dbReference>
<dbReference type="SUPFAM" id="SSF46689">
    <property type="entry name" value="Homeodomain-like"/>
    <property type="match status" value="1"/>
</dbReference>
<evidence type="ECO:0000256" key="4">
    <source>
        <dbReference type="PROSITE-ProRule" id="PRU00335"/>
    </source>
</evidence>
<organism evidence="6 7">
    <name type="scientific">Paracoccus liaowanqingii</name>
    <dbReference type="NCBI Taxonomy" id="2560053"/>
    <lineage>
        <taxon>Bacteria</taxon>
        <taxon>Pseudomonadati</taxon>
        <taxon>Pseudomonadota</taxon>
        <taxon>Alphaproteobacteria</taxon>
        <taxon>Rhodobacterales</taxon>
        <taxon>Paracoccaceae</taxon>
        <taxon>Paracoccus</taxon>
    </lineage>
</organism>
<keyword evidence="2 4" id="KW-0238">DNA-binding</keyword>
<accession>A0A4Y5SQU9</accession>
<evidence type="ECO:0000256" key="2">
    <source>
        <dbReference type="ARBA" id="ARBA00023125"/>
    </source>
</evidence>
<evidence type="ECO:0000313" key="7">
    <source>
        <dbReference type="Proteomes" id="UP000296374"/>
    </source>
</evidence>
<evidence type="ECO:0000259" key="5">
    <source>
        <dbReference type="PROSITE" id="PS50977"/>
    </source>
</evidence>
<dbReference type="EMBL" id="CP040760">
    <property type="protein sequence ID" value="QDA35870.1"/>
    <property type="molecule type" value="Genomic_DNA"/>
</dbReference>
<keyword evidence="1" id="KW-0805">Transcription regulation</keyword>
<keyword evidence="3" id="KW-0804">Transcription</keyword>
<dbReference type="Gene3D" id="1.10.357.10">
    <property type="entry name" value="Tetracycline Repressor, domain 2"/>
    <property type="match status" value="1"/>
</dbReference>
<dbReference type="InterPro" id="IPR049445">
    <property type="entry name" value="TetR_SbtR-like_C"/>
</dbReference>
<gene>
    <name evidence="6" type="ORF">E4191_17080</name>
</gene>
<dbReference type="InterPro" id="IPR036271">
    <property type="entry name" value="Tet_transcr_reg_TetR-rel_C_sf"/>
</dbReference>
<sequence>MGEDTPVARKPRADQARNRERLLTAAREVFRADGASLEAVTRRAGLGTGTLYRHFPTREALFQAVYAREVEELEALARKDDLETWMTAALAMMATKKGMVTALAPVLDKEAPFFTEQSARMTAAVSGLRDRALAAGQIRDEITADDLMRVLLGLSYGPGADASRADVLLNVFLDGLRPR</sequence>
<dbReference type="Pfam" id="PF00440">
    <property type="entry name" value="TetR_N"/>
    <property type="match status" value="1"/>
</dbReference>
<dbReference type="AlphaFoldDB" id="A0A4Y5SQU9"/>
<dbReference type="PANTHER" id="PTHR30055:SF234">
    <property type="entry name" value="HTH-TYPE TRANSCRIPTIONAL REGULATOR BETI"/>
    <property type="match status" value="1"/>
</dbReference>
<dbReference type="InterPro" id="IPR050109">
    <property type="entry name" value="HTH-type_TetR-like_transc_reg"/>
</dbReference>
<name>A0A4Y5SQU9_9RHOB</name>
<evidence type="ECO:0000256" key="1">
    <source>
        <dbReference type="ARBA" id="ARBA00023015"/>
    </source>
</evidence>
<proteinExistence type="predicted"/>
<keyword evidence="6" id="KW-0614">Plasmid</keyword>
<dbReference type="PROSITE" id="PS50977">
    <property type="entry name" value="HTH_TETR_2"/>
    <property type="match status" value="1"/>
</dbReference>
<reference evidence="7" key="1">
    <citation type="submission" date="2019-05" db="EMBL/GenBank/DDBJ databases">
        <title>Tamlana fucoidanivorans sp. nov., isolated from the surface of algae collected from Fujian province in China.</title>
        <authorList>
            <person name="Li J."/>
        </authorList>
    </citation>
    <scope>NUCLEOTIDE SEQUENCE [LARGE SCALE GENOMIC DNA]</scope>
    <source>
        <strain evidence="7">2251</strain>
        <plasmid evidence="7">unnamed6</plasmid>
    </source>
</reference>